<dbReference type="InterPro" id="IPR045857">
    <property type="entry name" value="O16G_dom_2"/>
</dbReference>
<dbReference type="Pfam" id="PF18085">
    <property type="entry name" value="Mak_N_cap"/>
    <property type="match status" value="1"/>
</dbReference>
<evidence type="ECO:0000256" key="6">
    <source>
        <dbReference type="ARBA" id="ARBA00013882"/>
    </source>
</evidence>
<dbReference type="InterPro" id="IPR017853">
    <property type="entry name" value="GH"/>
</dbReference>
<dbReference type="PANTHER" id="PTHR10357">
    <property type="entry name" value="ALPHA-AMYLASE FAMILY MEMBER"/>
    <property type="match status" value="1"/>
</dbReference>
<dbReference type="RefSeq" id="WP_090666712.1">
    <property type="nucleotide sequence ID" value="NZ_FOUF01000005.1"/>
</dbReference>
<dbReference type="InterPro" id="IPR006047">
    <property type="entry name" value="GH13_cat_dom"/>
</dbReference>
<reference evidence="16 17" key="1">
    <citation type="submission" date="2016-10" db="EMBL/GenBank/DDBJ databases">
        <authorList>
            <person name="de Groot N.N."/>
        </authorList>
    </citation>
    <scope>NUCLEOTIDE SEQUENCE [LARGE SCALE GENOMIC DNA]</scope>
    <source>
        <strain evidence="16 17">Nm146</strain>
    </source>
</reference>
<evidence type="ECO:0000256" key="13">
    <source>
        <dbReference type="ARBA" id="ARBA00031251"/>
    </source>
</evidence>
<dbReference type="PANTHER" id="PTHR10357:SF219">
    <property type="entry name" value="MALTOSE ALPHA-D-GLUCOSYLTRANSFERASE"/>
    <property type="match status" value="1"/>
</dbReference>
<keyword evidence="8" id="KW-0479">Metal-binding</keyword>
<proteinExistence type="inferred from homology"/>
<evidence type="ECO:0000313" key="17">
    <source>
        <dbReference type="Proteomes" id="UP000199561"/>
    </source>
</evidence>
<dbReference type="EC" id="2.7.1.175" evidence="4"/>
<dbReference type="Gene3D" id="3.90.400.10">
    <property type="entry name" value="Oligo-1,6-glucosidase, Domain 2"/>
    <property type="match status" value="1"/>
</dbReference>
<dbReference type="InterPro" id="IPR032091">
    <property type="entry name" value="Malt_amylase-like_C"/>
</dbReference>
<keyword evidence="10" id="KW-0106">Calcium</keyword>
<dbReference type="Gene3D" id="3.90.1200.10">
    <property type="match status" value="1"/>
</dbReference>
<evidence type="ECO:0000256" key="4">
    <source>
        <dbReference type="ARBA" id="ARBA00011962"/>
    </source>
</evidence>
<evidence type="ECO:0000256" key="5">
    <source>
        <dbReference type="ARBA" id="ARBA00012619"/>
    </source>
</evidence>
<comment type="catalytic activity">
    <reaction evidence="1">
        <text>D-maltose = alpha,alpha-trehalose</text>
        <dbReference type="Rhea" id="RHEA:15145"/>
        <dbReference type="ChEBI" id="CHEBI:16551"/>
        <dbReference type="ChEBI" id="CHEBI:17306"/>
        <dbReference type="EC" id="5.4.99.16"/>
    </reaction>
</comment>
<dbReference type="SMART" id="SM00642">
    <property type="entry name" value="Aamy"/>
    <property type="match status" value="1"/>
</dbReference>
<dbReference type="AlphaFoldDB" id="A0A1I4MS29"/>
<evidence type="ECO:0000256" key="2">
    <source>
        <dbReference type="ARBA" id="ARBA00005496"/>
    </source>
</evidence>
<evidence type="ECO:0000256" key="1">
    <source>
        <dbReference type="ARBA" id="ARBA00001595"/>
    </source>
</evidence>
<dbReference type="InterPro" id="IPR040999">
    <property type="entry name" value="Mak_N_cap"/>
</dbReference>
<dbReference type="SUPFAM" id="SSF51445">
    <property type="entry name" value="(Trans)glycosidases"/>
    <property type="match status" value="1"/>
</dbReference>
<dbReference type="EMBL" id="FOUF01000005">
    <property type="protein sequence ID" value="SFM06048.1"/>
    <property type="molecule type" value="Genomic_DNA"/>
</dbReference>
<comment type="catalytic activity">
    <reaction evidence="15">
        <text>D-maltose + ATP = alpha-maltose 1-phosphate + ADP + H(+)</text>
        <dbReference type="Rhea" id="RHEA:31915"/>
        <dbReference type="ChEBI" id="CHEBI:15378"/>
        <dbReference type="ChEBI" id="CHEBI:17306"/>
        <dbReference type="ChEBI" id="CHEBI:30616"/>
        <dbReference type="ChEBI" id="CHEBI:63576"/>
        <dbReference type="ChEBI" id="CHEBI:456216"/>
        <dbReference type="EC" id="2.7.1.175"/>
    </reaction>
</comment>
<dbReference type="Pfam" id="PF16657">
    <property type="entry name" value="Malt_amylase_C"/>
    <property type="match status" value="1"/>
</dbReference>
<name>A0A1I4MS29_9PROT</name>
<evidence type="ECO:0000256" key="12">
    <source>
        <dbReference type="ARBA" id="ARBA00023235"/>
    </source>
</evidence>
<evidence type="ECO:0000256" key="3">
    <source>
        <dbReference type="ARBA" id="ARBA00006219"/>
    </source>
</evidence>
<dbReference type="GO" id="GO:0046872">
    <property type="term" value="F:metal ion binding"/>
    <property type="evidence" value="ECO:0007669"/>
    <property type="project" value="UniProtKB-KW"/>
</dbReference>
<dbReference type="GO" id="GO:0005524">
    <property type="term" value="F:ATP binding"/>
    <property type="evidence" value="ECO:0007669"/>
    <property type="project" value="UniProtKB-KW"/>
</dbReference>
<evidence type="ECO:0000313" key="16">
    <source>
        <dbReference type="EMBL" id="SFM06048.1"/>
    </source>
</evidence>
<dbReference type="Pfam" id="PF00128">
    <property type="entry name" value="Alpha-amylase"/>
    <property type="match status" value="1"/>
</dbReference>
<comment type="similarity">
    <text evidence="3">Belongs to the aminoglycoside phosphotransferase family.</text>
</comment>
<dbReference type="STRING" id="52442.SAMN05421880_10568"/>
<dbReference type="InterPro" id="IPR013780">
    <property type="entry name" value="Glyco_hydro_b"/>
</dbReference>
<evidence type="ECO:0000256" key="8">
    <source>
        <dbReference type="ARBA" id="ARBA00022723"/>
    </source>
</evidence>
<dbReference type="Gene3D" id="3.20.20.80">
    <property type="entry name" value="Glycosidases"/>
    <property type="match status" value="1"/>
</dbReference>
<evidence type="ECO:0000256" key="7">
    <source>
        <dbReference type="ARBA" id="ARBA00022679"/>
    </source>
</evidence>
<organism evidence="16 17">
    <name type="scientific">Nitrosomonas nitrosa</name>
    <dbReference type="NCBI Taxonomy" id="52442"/>
    <lineage>
        <taxon>Bacteria</taxon>
        <taxon>Pseudomonadati</taxon>
        <taxon>Pseudomonadota</taxon>
        <taxon>Betaproteobacteria</taxon>
        <taxon>Nitrosomonadales</taxon>
        <taxon>Nitrosomonadaceae</taxon>
        <taxon>Nitrosomonas</taxon>
    </lineage>
</organism>
<dbReference type="GO" id="GO:0047471">
    <property type="term" value="F:maltose alpha-D-glucosyltransferase activity"/>
    <property type="evidence" value="ECO:0007669"/>
    <property type="project" value="UniProtKB-EC"/>
</dbReference>
<dbReference type="Gene3D" id="2.60.40.1180">
    <property type="entry name" value="Golgi alpha-mannosidase II"/>
    <property type="match status" value="1"/>
</dbReference>
<dbReference type="InterPro" id="IPR012811">
    <property type="entry name" value="TreS_maltokin_C_dom"/>
</dbReference>
<dbReference type="FunFam" id="3.20.20.80:FF:000055">
    <property type="entry name" value="Trehalose synthase"/>
    <property type="match status" value="1"/>
</dbReference>
<dbReference type="SUPFAM" id="SSF51011">
    <property type="entry name" value="Glycosyl hydrolase domain"/>
    <property type="match status" value="1"/>
</dbReference>
<dbReference type="SUPFAM" id="SSF56112">
    <property type="entry name" value="Protein kinase-like (PK-like)"/>
    <property type="match status" value="1"/>
</dbReference>
<keyword evidence="11" id="KW-0067">ATP-binding</keyword>
<dbReference type="NCBIfam" id="TIGR02456">
    <property type="entry name" value="treS_nterm"/>
    <property type="match status" value="1"/>
</dbReference>
<dbReference type="GO" id="GO:0016740">
    <property type="term" value="F:transferase activity"/>
    <property type="evidence" value="ECO:0007669"/>
    <property type="project" value="UniProtKB-KW"/>
</dbReference>
<comment type="similarity">
    <text evidence="2">Belongs to the glycosyl hydrolase 13 family. TreS subfamily.</text>
</comment>
<evidence type="ECO:0000256" key="11">
    <source>
        <dbReference type="ARBA" id="ARBA00022840"/>
    </source>
</evidence>
<keyword evidence="12" id="KW-0413">Isomerase</keyword>
<dbReference type="CDD" id="cd11334">
    <property type="entry name" value="AmyAc_TreS"/>
    <property type="match status" value="1"/>
</dbReference>
<evidence type="ECO:0000256" key="10">
    <source>
        <dbReference type="ARBA" id="ARBA00022837"/>
    </source>
</evidence>
<sequence length="1106" mass="125535">MSIEEESLWYKDAIIYQLHVRAYCDSNGDGIGDFPGLTSKLDYLKSLGVNTLWLLPFYPSPLRDDGYDISDYRGIHPHYGTLADFRTFLHEAHKRDLRVITELVINHTSDQHPWFQAARVAPPGSTKRDYYVWSDTVKKYEETRIIFTDTEKSNWSWDEVANAYYWHRFFSHQPDLNFANPHVVKAVLRAMRFWFDMGVDGMRLDAIPYLCERDGTNNENLPETHAIIKHLRAELDQHYTHRIFLAEANQWPEDVREYFGEGDECHMAFHFPLMPRIFMAVAQEDRHPIIEILGQTPEIPDNCQWAVFLRNHDELTLEMVTDRERDYMYLTYASDPRARINLGIRRRLAPLMESNRPKIELMYSLLLSMPGSPIIYYGDEIGMGDNIYLGDRNGVRTPMQWSPDRNAGFSRADPQRLYLPPIMDPLYGYEAINVEAQSRNASSLLNWMRRLIATRKAYKAFGRGTITFLHPGNRKILAYLREYQGEYLLCVANLANSAQPVELDLAAYKGRVPVELLGRTVFPAIGELPYLLSLPSYSFYWFRLAVDVEAPVWHVDKLPQEALPVLVLPEGLLSALMSKPAGEISDVLAHKTRTQLENEVIPPFLAVQRWYAGAGQHIAQLELDLSHTWKTPEGKGWLPLLVKLQFDTGEKQIYFLPLGLLLGEAADQQYHALSPWMLAKARQRAREGILYDALGEDAFCRFLLDALMTKARLPFASGEMVFTSAPDFPALPETIEISRPGMEQSNTSIIYGDRAILKVYRQVREGINAELEMGRFLSEISPCSSVAPLIGSLEYHAHETVTAVAVLHQFVPNQGTFWDCTQDYLNRYLKSCIDDPDRISEPDVHAVYLMQMTTLGQRTAELHQALARTTGDPAFDPVLPSADEMAAQLDQLRLYLVTVFDKLEQAIGQLPEHAREGCKYLLTQRLQILDRVACTTSPNESPLYQIRIHGNYHLGQVLVAHNDFTIIDFEGDPALPLEARRAKQSPLKDVAGMCFSLSAAAIQAVNQQLIEHAQHRNLLESCGSQWERAATDAFLSGYRAAIVGCCAYPAEAAQAQKLLELFLLEKALNGLGSALADRLASLETALPIMLNVLERTILSTKEDGHV</sequence>
<evidence type="ECO:0000256" key="9">
    <source>
        <dbReference type="ARBA" id="ARBA00022741"/>
    </source>
</evidence>
<dbReference type="InterPro" id="IPR011009">
    <property type="entry name" value="Kinase-like_dom_sf"/>
</dbReference>
<dbReference type="EC" id="5.4.99.16" evidence="5"/>
<accession>A0A1I4MS29</accession>
<dbReference type="Proteomes" id="UP000199561">
    <property type="component" value="Unassembled WGS sequence"/>
</dbReference>
<keyword evidence="7 16" id="KW-0808">Transferase</keyword>
<dbReference type="NCBIfam" id="TIGR02457">
    <property type="entry name" value="TreS_Cterm"/>
    <property type="match status" value="1"/>
</dbReference>
<protein>
    <recommendedName>
        <fullName evidence="6">Maltokinase</fullName>
        <ecNumber evidence="4">2.7.1.175</ecNumber>
        <ecNumber evidence="5">5.4.99.16</ecNumber>
    </recommendedName>
    <alternativeName>
        <fullName evidence="14">Maltose alpha-D-glucosyltransferase</fullName>
    </alternativeName>
    <alternativeName>
        <fullName evidence="13">Maltose-1-phosphate synthase</fullName>
    </alternativeName>
</protein>
<gene>
    <name evidence="16" type="ORF">SAMN05421880_10568</name>
</gene>
<dbReference type="GO" id="GO:0005975">
    <property type="term" value="P:carbohydrate metabolic process"/>
    <property type="evidence" value="ECO:0007669"/>
    <property type="project" value="InterPro"/>
</dbReference>
<keyword evidence="17" id="KW-1185">Reference proteome</keyword>
<evidence type="ECO:0000256" key="15">
    <source>
        <dbReference type="ARBA" id="ARBA00049067"/>
    </source>
</evidence>
<dbReference type="InterPro" id="IPR012810">
    <property type="entry name" value="TreS/a-amylase_N"/>
</dbReference>
<evidence type="ECO:0000256" key="14">
    <source>
        <dbReference type="ARBA" id="ARBA00031378"/>
    </source>
</evidence>
<keyword evidence="9" id="KW-0547">Nucleotide-binding</keyword>